<accession>A0A1H1R2M1</accession>
<dbReference type="AlphaFoldDB" id="A0A1H1R2M1"/>
<evidence type="ECO:0000313" key="1">
    <source>
        <dbReference type="EMBL" id="SDS29922.1"/>
    </source>
</evidence>
<organism evidence="1 2">
    <name type="scientific">Pseudomonas asplenii</name>
    <dbReference type="NCBI Taxonomy" id="53407"/>
    <lineage>
        <taxon>Bacteria</taxon>
        <taxon>Pseudomonadati</taxon>
        <taxon>Pseudomonadota</taxon>
        <taxon>Gammaproteobacteria</taxon>
        <taxon>Pseudomonadales</taxon>
        <taxon>Pseudomonadaceae</taxon>
        <taxon>Pseudomonas</taxon>
    </lineage>
</organism>
<protein>
    <submittedName>
        <fullName evidence="1">Uncharacterized protein</fullName>
    </submittedName>
</protein>
<reference evidence="2" key="1">
    <citation type="submission" date="2016-10" db="EMBL/GenBank/DDBJ databases">
        <authorList>
            <person name="Varghese N."/>
            <person name="Submissions S."/>
        </authorList>
    </citation>
    <scope>NUCLEOTIDE SEQUENCE [LARGE SCALE GENOMIC DNA]</scope>
    <source>
        <strain evidence="2">ATCC 23835</strain>
    </source>
</reference>
<evidence type="ECO:0000313" key="2">
    <source>
        <dbReference type="Proteomes" id="UP000199524"/>
    </source>
</evidence>
<name>A0A1H1R2M1_9PSED</name>
<proteinExistence type="predicted"/>
<gene>
    <name evidence="1" type="ORF">SAMN05216598_1144</name>
</gene>
<sequence>MFPKWHLLITLPTRLYSYFTGSKRNHLRIKPEDSGETEVGYFAFFHSRYQEKRWPIALEWLRKAKLADEVPGQLINPKAAFR</sequence>
<dbReference type="EMBL" id="LT629777">
    <property type="protein sequence ID" value="SDS29922.1"/>
    <property type="molecule type" value="Genomic_DNA"/>
</dbReference>
<dbReference type="Proteomes" id="UP000199524">
    <property type="component" value="Chromosome I"/>
</dbReference>
<keyword evidence="2" id="KW-1185">Reference proteome</keyword>